<dbReference type="GO" id="GO:0004190">
    <property type="term" value="F:aspartic-type endopeptidase activity"/>
    <property type="evidence" value="ECO:0007669"/>
    <property type="project" value="InterPro"/>
</dbReference>
<reference evidence="3 4" key="1">
    <citation type="journal article" date="2019" name="Sci. Rep.">
        <title>Orb-weaving spider Araneus ventricosus genome elucidates the spidroin gene catalogue.</title>
        <authorList>
            <person name="Kono N."/>
            <person name="Nakamura H."/>
            <person name="Ohtoshi R."/>
            <person name="Moran D.A.P."/>
            <person name="Shinohara A."/>
            <person name="Yoshida Y."/>
            <person name="Fujiwara M."/>
            <person name="Mori M."/>
            <person name="Tomita M."/>
            <person name="Arakawa K."/>
        </authorList>
    </citation>
    <scope>NUCLEOTIDE SEQUENCE [LARGE SCALE GENOMIC DNA]</scope>
</reference>
<dbReference type="CDD" id="cd00303">
    <property type="entry name" value="retropepsin_like"/>
    <property type="match status" value="1"/>
</dbReference>
<dbReference type="OrthoDB" id="6435089at2759"/>
<sequence length="185" mass="20773">MHVDITLSGIQLTALCDTGSQATIINEKTYLRIGSPPLCPSQIKFFGIGRNTVQSIGFLQDSITIQNLSLPAKIYVLSDDKLPLVVFIGIDFLQQTRFTFDKDGIRFCSDNGEYFLFHVANVIDDCSFDLSHVSDSNIRNELSSLINSCKPNKIKDTKLKMNIVLQDQIHVCKEPGDSLFLRNRK</sequence>
<evidence type="ECO:0000313" key="4">
    <source>
        <dbReference type="Proteomes" id="UP000499080"/>
    </source>
</evidence>
<dbReference type="Pfam" id="PF09668">
    <property type="entry name" value="Asp_protease"/>
    <property type="match status" value="1"/>
</dbReference>
<dbReference type="InterPro" id="IPR019103">
    <property type="entry name" value="Peptidase_aspartic_DDI1-type"/>
</dbReference>
<evidence type="ECO:0000313" key="3">
    <source>
        <dbReference type="EMBL" id="GBO30485.1"/>
    </source>
</evidence>
<proteinExistence type="predicted"/>
<gene>
    <name evidence="3" type="ORF">AVEN_169580_1</name>
</gene>
<evidence type="ECO:0000256" key="1">
    <source>
        <dbReference type="ARBA" id="ARBA00022801"/>
    </source>
</evidence>
<dbReference type="AlphaFoldDB" id="A0A4Y2VZY6"/>
<dbReference type="SUPFAM" id="SSF50630">
    <property type="entry name" value="Acid proteases"/>
    <property type="match status" value="1"/>
</dbReference>
<protein>
    <recommendedName>
        <fullName evidence="2">Peptidase A2 domain-containing protein</fullName>
    </recommendedName>
</protein>
<keyword evidence="1" id="KW-0378">Hydrolase</keyword>
<evidence type="ECO:0000259" key="2">
    <source>
        <dbReference type="PROSITE" id="PS50175"/>
    </source>
</evidence>
<organism evidence="3 4">
    <name type="scientific">Araneus ventricosus</name>
    <name type="common">Orbweaver spider</name>
    <name type="synonym">Epeira ventricosa</name>
    <dbReference type="NCBI Taxonomy" id="182803"/>
    <lineage>
        <taxon>Eukaryota</taxon>
        <taxon>Metazoa</taxon>
        <taxon>Ecdysozoa</taxon>
        <taxon>Arthropoda</taxon>
        <taxon>Chelicerata</taxon>
        <taxon>Arachnida</taxon>
        <taxon>Araneae</taxon>
        <taxon>Araneomorphae</taxon>
        <taxon>Entelegynae</taxon>
        <taxon>Araneoidea</taxon>
        <taxon>Araneidae</taxon>
        <taxon>Araneus</taxon>
    </lineage>
</organism>
<comment type="caution">
    <text evidence="3">The sequence shown here is derived from an EMBL/GenBank/DDBJ whole genome shotgun (WGS) entry which is preliminary data.</text>
</comment>
<dbReference type="Gene3D" id="2.40.70.10">
    <property type="entry name" value="Acid Proteases"/>
    <property type="match status" value="1"/>
</dbReference>
<dbReference type="PROSITE" id="PS50175">
    <property type="entry name" value="ASP_PROT_RETROV"/>
    <property type="match status" value="1"/>
</dbReference>
<feature type="domain" description="Peptidase A2" evidence="2">
    <location>
        <begin position="12"/>
        <end position="49"/>
    </location>
</feature>
<dbReference type="Proteomes" id="UP000499080">
    <property type="component" value="Unassembled WGS sequence"/>
</dbReference>
<accession>A0A4Y2VZY6</accession>
<keyword evidence="4" id="KW-1185">Reference proteome</keyword>
<name>A0A4Y2VZY6_ARAVE</name>
<dbReference type="GO" id="GO:0006508">
    <property type="term" value="P:proteolysis"/>
    <property type="evidence" value="ECO:0007669"/>
    <property type="project" value="InterPro"/>
</dbReference>
<dbReference type="InterPro" id="IPR001995">
    <property type="entry name" value="Peptidase_A2_cat"/>
</dbReference>
<dbReference type="EMBL" id="BGPR01053653">
    <property type="protein sequence ID" value="GBO30485.1"/>
    <property type="molecule type" value="Genomic_DNA"/>
</dbReference>
<dbReference type="InterPro" id="IPR021109">
    <property type="entry name" value="Peptidase_aspartic_dom_sf"/>
</dbReference>